<proteinExistence type="inferred from homology"/>
<dbReference type="InterPro" id="IPR016163">
    <property type="entry name" value="Ald_DH_C"/>
</dbReference>
<dbReference type="GO" id="GO:0006081">
    <property type="term" value="P:aldehyde metabolic process"/>
    <property type="evidence" value="ECO:0007669"/>
    <property type="project" value="InterPro"/>
</dbReference>
<evidence type="ECO:0000313" key="5">
    <source>
        <dbReference type="Proteomes" id="UP001457282"/>
    </source>
</evidence>
<dbReference type="Proteomes" id="UP001457282">
    <property type="component" value="Unassembled WGS sequence"/>
</dbReference>
<dbReference type="GO" id="GO:0005737">
    <property type="term" value="C:cytoplasm"/>
    <property type="evidence" value="ECO:0007669"/>
    <property type="project" value="TreeGrafter"/>
</dbReference>
<dbReference type="PANTHER" id="PTHR43570:SF17">
    <property type="entry name" value="ALDEHYDE DEHYDROGENASE FAMILY 3 MEMBER F1"/>
    <property type="match status" value="1"/>
</dbReference>
<dbReference type="GO" id="GO:0004029">
    <property type="term" value="F:aldehyde dehydrogenase (NAD+) activity"/>
    <property type="evidence" value="ECO:0007669"/>
    <property type="project" value="TreeGrafter"/>
</dbReference>
<evidence type="ECO:0000259" key="3">
    <source>
        <dbReference type="Pfam" id="PF00171"/>
    </source>
</evidence>
<dbReference type="InterPro" id="IPR016161">
    <property type="entry name" value="Ald_DH/histidinol_DH"/>
</dbReference>
<dbReference type="Pfam" id="PF00171">
    <property type="entry name" value="Aldedh"/>
    <property type="match status" value="1"/>
</dbReference>
<dbReference type="Gene3D" id="3.40.309.10">
    <property type="entry name" value="Aldehyde Dehydrogenase, Chain A, domain 2"/>
    <property type="match status" value="1"/>
</dbReference>
<dbReference type="FunFam" id="3.40.309.10:FF:000034">
    <property type="entry name" value="Aldehyde dehydrogenase, dimeric NADP-preferring"/>
    <property type="match status" value="1"/>
</dbReference>
<dbReference type="InterPro" id="IPR015590">
    <property type="entry name" value="Aldehyde_DH_dom"/>
</dbReference>
<organism evidence="4 5">
    <name type="scientific">Rubus argutus</name>
    <name type="common">Southern blackberry</name>
    <dbReference type="NCBI Taxonomy" id="59490"/>
    <lineage>
        <taxon>Eukaryota</taxon>
        <taxon>Viridiplantae</taxon>
        <taxon>Streptophyta</taxon>
        <taxon>Embryophyta</taxon>
        <taxon>Tracheophyta</taxon>
        <taxon>Spermatophyta</taxon>
        <taxon>Magnoliopsida</taxon>
        <taxon>eudicotyledons</taxon>
        <taxon>Gunneridae</taxon>
        <taxon>Pentapetalae</taxon>
        <taxon>rosids</taxon>
        <taxon>fabids</taxon>
        <taxon>Rosales</taxon>
        <taxon>Rosaceae</taxon>
        <taxon>Rosoideae</taxon>
        <taxon>Rosoideae incertae sedis</taxon>
        <taxon>Rubus</taxon>
    </lineage>
</organism>
<reference evidence="4 5" key="1">
    <citation type="journal article" date="2023" name="G3 (Bethesda)">
        <title>A chromosome-length genome assembly and annotation of blackberry (Rubus argutus, cv. 'Hillquist').</title>
        <authorList>
            <person name="Bruna T."/>
            <person name="Aryal R."/>
            <person name="Dudchenko O."/>
            <person name="Sargent D.J."/>
            <person name="Mead D."/>
            <person name="Buti M."/>
            <person name="Cavallini A."/>
            <person name="Hytonen T."/>
            <person name="Andres J."/>
            <person name="Pham M."/>
            <person name="Weisz D."/>
            <person name="Mascagni F."/>
            <person name="Usai G."/>
            <person name="Natali L."/>
            <person name="Bassil N."/>
            <person name="Fernandez G.E."/>
            <person name="Lomsadze A."/>
            <person name="Armour M."/>
            <person name="Olukolu B."/>
            <person name="Poorten T."/>
            <person name="Britton C."/>
            <person name="Davik J."/>
            <person name="Ashrafi H."/>
            <person name="Aiden E.L."/>
            <person name="Borodovsky M."/>
            <person name="Worthington M."/>
        </authorList>
    </citation>
    <scope>NUCLEOTIDE SEQUENCE [LARGE SCALE GENOMIC DNA]</scope>
    <source>
        <strain evidence="4">PI 553951</strain>
    </source>
</reference>
<dbReference type="SUPFAM" id="SSF53720">
    <property type="entry name" value="ALDH-like"/>
    <property type="match status" value="1"/>
</dbReference>
<sequence>MHWNRLYAREEKLAPTVIELLKKTIKRFYTENPKDAKCSQSQNLFIEPIILLDPPLDAAIMTEEIFGPLLPIITLKNIQESIEFINARPKPLTIYAFTKDESFKKKILSETSSGSVTFNDVLIQFLCDGLPFGGVGQSGFGRLAYNLDYFGLLLLLVGLKRY</sequence>
<gene>
    <name evidence="4" type="ORF">M0R45_004067</name>
</gene>
<dbReference type="PANTHER" id="PTHR43570">
    <property type="entry name" value="ALDEHYDE DEHYDROGENASE"/>
    <property type="match status" value="1"/>
</dbReference>
<dbReference type="AlphaFoldDB" id="A0AAW1YII8"/>
<comment type="caution">
    <text evidence="4">The sequence shown here is derived from an EMBL/GenBank/DDBJ whole genome shotgun (WGS) entry which is preliminary data.</text>
</comment>
<accession>A0AAW1YII8</accession>
<feature type="domain" description="Aldehyde dehydrogenase" evidence="3">
    <location>
        <begin position="33"/>
        <end position="143"/>
    </location>
</feature>
<evidence type="ECO:0000256" key="2">
    <source>
        <dbReference type="ARBA" id="ARBA00023002"/>
    </source>
</evidence>
<dbReference type="EMBL" id="JBEDUW010000001">
    <property type="protein sequence ID" value="KAK9948495.1"/>
    <property type="molecule type" value="Genomic_DNA"/>
</dbReference>
<keyword evidence="2" id="KW-0560">Oxidoreductase</keyword>
<evidence type="ECO:0000256" key="1">
    <source>
        <dbReference type="ARBA" id="ARBA00009986"/>
    </source>
</evidence>
<protein>
    <recommendedName>
        <fullName evidence="3">Aldehyde dehydrogenase domain-containing protein</fullName>
    </recommendedName>
</protein>
<comment type="similarity">
    <text evidence="1">Belongs to the aldehyde dehydrogenase family.</text>
</comment>
<dbReference type="InterPro" id="IPR012394">
    <property type="entry name" value="Aldehyde_DH_NAD(P)"/>
</dbReference>
<evidence type="ECO:0000313" key="4">
    <source>
        <dbReference type="EMBL" id="KAK9948495.1"/>
    </source>
</evidence>
<name>A0AAW1YII8_RUBAR</name>
<keyword evidence="5" id="KW-1185">Reference proteome</keyword>